<keyword evidence="2" id="KW-1133">Transmembrane helix</keyword>
<evidence type="ECO:0000256" key="2">
    <source>
        <dbReference type="SAM" id="Phobius"/>
    </source>
</evidence>
<feature type="transmembrane region" description="Helical" evidence="2">
    <location>
        <begin position="46"/>
        <end position="69"/>
    </location>
</feature>
<feature type="compositionally biased region" description="Polar residues" evidence="1">
    <location>
        <begin position="277"/>
        <end position="291"/>
    </location>
</feature>
<feature type="transmembrane region" description="Helical" evidence="2">
    <location>
        <begin position="180"/>
        <end position="198"/>
    </location>
</feature>
<feature type="transmembrane region" description="Helical" evidence="2">
    <location>
        <begin position="210"/>
        <end position="232"/>
    </location>
</feature>
<feature type="region of interest" description="Disordered" evidence="1">
    <location>
        <begin position="340"/>
        <end position="365"/>
    </location>
</feature>
<dbReference type="OrthoDB" id="2564696at2759"/>
<dbReference type="STRING" id="745531.A0A0C3S7Q4"/>
<sequence length="759" mass="83672">MFGTTPSSQETDLQYILSDIPFFAVGVFAFGTCTFLLVLKRLNRIIACLHGAIFLAFAGAILDLVQVLARGKQSAAAVANINPFLSLTISREIAYALSFGLRFLFYWALVACPPRKQQDDDREMMHSGSWGRWGITGYSLKYLLILMTLAITTLQVMVRVDMPLENNSFLFNAEGALESSISAVFMLKIFLNIYLAALDSFGATSRSRLLLEYSPVLCALVISLGIGVGNVVQYLFTETILGRFLQSIELYLLVLHTLVMKFRFTPSSQMSKRRNRSSSFHNMPPSATRSSEMLLGPPRLSEPKFNPMFAEDMPFPVGAKAEQTDGPSQSYATMMSTWFTRKPSKRTPPRAPTADPMLTQDQAERGVSPVAESINTQFRQGPQDRSPTEPWQSLEYRDPVYTSIVVPDPNDPVDPVDSLDGTPVEEFLPTKPPRVYSRSYDKPALHPGTPPSASGTASPIYGLYGKNSLRRPAVLTTPPEVEEDPRQYFDRSARSSGISMLLRQQEELDRSIAALQIFSQNEDSRSSSAPSLTPNGSHRFSLSNFPEPPWGRASIASTTVLPIQSPNLPARTLSPEQPVVRDSLMPPTLRPRQQSIPLSEVGARDSDLLAPSARPVRTNSMGTQYEITSFIGHLTHPRYMQPGSVSTQGSLLGTRTSGVLRIIPEHAPRPSDQTLSILSEKPRISVTIPQRPERDPQQAFNSIRASPSLSSIQSTSTITGRPLNGLKARPMGLPAQPRLNPSPLSSRPERSVSFVPTPF</sequence>
<feature type="compositionally biased region" description="Low complexity" evidence="1">
    <location>
        <begin position="405"/>
        <end position="416"/>
    </location>
</feature>
<proteinExistence type="predicted"/>
<dbReference type="Proteomes" id="UP000053257">
    <property type="component" value="Unassembled WGS sequence"/>
</dbReference>
<organism evidence="3 4">
    <name type="scientific">Phlebiopsis gigantea (strain 11061_1 CR5-6)</name>
    <name type="common">White-rot fungus</name>
    <name type="synonym">Peniophora gigantea</name>
    <dbReference type="NCBI Taxonomy" id="745531"/>
    <lineage>
        <taxon>Eukaryota</taxon>
        <taxon>Fungi</taxon>
        <taxon>Dikarya</taxon>
        <taxon>Basidiomycota</taxon>
        <taxon>Agaricomycotina</taxon>
        <taxon>Agaricomycetes</taxon>
        <taxon>Polyporales</taxon>
        <taxon>Phanerochaetaceae</taxon>
        <taxon>Phlebiopsis</taxon>
    </lineage>
</organism>
<evidence type="ECO:0000313" key="3">
    <source>
        <dbReference type="EMBL" id="KIP12576.1"/>
    </source>
</evidence>
<reference evidence="3 4" key="1">
    <citation type="journal article" date="2014" name="PLoS Genet.">
        <title>Analysis of the Phlebiopsis gigantea genome, transcriptome and secretome provides insight into its pioneer colonization strategies of wood.</title>
        <authorList>
            <person name="Hori C."/>
            <person name="Ishida T."/>
            <person name="Igarashi K."/>
            <person name="Samejima M."/>
            <person name="Suzuki H."/>
            <person name="Master E."/>
            <person name="Ferreira P."/>
            <person name="Ruiz-Duenas F.J."/>
            <person name="Held B."/>
            <person name="Canessa P."/>
            <person name="Larrondo L.F."/>
            <person name="Schmoll M."/>
            <person name="Druzhinina I.S."/>
            <person name="Kubicek C.P."/>
            <person name="Gaskell J.A."/>
            <person name="Kersten P."/>
            <person name="St John F."/>
            <person name="Glasner J."/>
            <person name="Sabat G."/>
            <person name="Splinter BonDurant S."/>
            <person name="Syed K."/>
            <person name="Yadav J."/>
            <person name="Mgbeahuruike A.C."/>
            <person name="Kovalchuk A."/>
            <person name="Asiegbu F.O."/>
            <person name="Lackner G."/>
            <person name="Hoffmeister D."/>
            <person name="Rencoret J."/>
            <person name="Gutierrez A."/>
            <person name="Sun H."/>
            <person name="Lindquist E."/>
            <person name="Barry K."/>
            <person name="Riley R."/>
            <person name="Grigoriev I.V."/>
            <person name="Henrissat B."/>
            <person name="Kues U."/>
            <person name="Berka R.M."/>
            <person name="Martinez A.T."/>
            <person name="Covert S.F."/>
            <person name="Blanchette R.A."/>
            <person name="Cullen D."/>
        </authorList>
    </citation>
    <scope>NUCLEOTIDE SEQUENCE [LARGE SCALE GENOMIC DNA]</scope>
    <source>
        <strain evidence="3 4">11061_1 CR5-6</strain>
    </source>
</reference>
<evidence type="ECO:0000256" key="1">
    <source>
        <dbReference type="SAM" id="MobiDB-lite"/>
    </source>
</evidence>
<keyword evidence="2" id="KW-0812">Transmembrane</keyword>
<feature type="compositionally biased region" description="Low complexity" evidence="1">
    <location>
        <begin position="706"/>
        <end position="719"/>
    </location>
</feature>
<dbReference type="EMBL" id="KN840439">
    <property type="protein sequence ID" value="KIP12576.1"/>
    <property type="molecule type" value="Genomic_DNA"/>
</dbReference>
<keyword evidence="4" id="KW-1185">Reference proteome</keyword>
<gene>
    <name evidence="3" type="ORF">PHLGIDRAFT_124095</name>
</gene>
<evidence type="ECO:0000313" key="4">
    <source>
        <dbReference type="Proteomes" id="UP000053257"/>
    </source>
</evidence>
<feature type="region of interest" description="Disordered" evidence="1">
    <location>
        <begin position="520"/>
        <end position="545"/>
    </location>
</feature>
<dbReference type="HOGENOM" id="CLU_016384_0_0_1"/>
<name>A0A0C3S7Q4_PHLG1</name>
<dbReference type="AlphaFoldDB" id="A0A0C3S7Q4"/>
<protein>
    <submittedName>
        <fullName evidence="3">Uncharacterized protein</fullName>
    </submittedName>
</protein>
<feature type="transmembrane region" description="Helical" evidence="2">
    <location>
        <begin position="93"/>
        <end position="112"/>
    </location>
</feature>
<feature type="region of interest" description="Disordered" evidence="1">
    <location>
        <begin position="404"/>
        <end position="459"/>
    </location>
</feature>
<feature type="compositionally biased region" description="Polar residues" evidence="1">
    <location>
        <begin position="520"/>
        <end position="544"/>
    </location>
</feature>
<feature type="transmembrane region" description="Helical" evidence="2">
    <location>
        <begin position="20"/>
        <end position="39"/>
    </location>
</feature>
<keyword evidence="2" id="KW-0472">Membrane</keyword>
<feature type="region of interest" description="Disordered" evidence="1">
    <location>
        <begin position="689"/>
        <end position="759"/>
    </location>
</feature>
<accession>A0A0C3S7Q4</accession>
<feature type="compositionally biased region" description="Low complexity" evidence="1">
    <location>
        <begin position="737"/>
        <end position="746"/>
    </location>
</feature>
<feature type="region of interest" description="Disordered" evidence="1">
    <location>
        <begin position="270"/>
        <end position="298"/>
    </location>
</feature>